<name>F4QDF6_CACFS</name>
<accession>F4QDF6</accession>
<evidence type="ECO:0000313" key="2">
    <source>
        <dbReference type="Proteomes" id="UP000007797"/>
    </source>
</evidence>
<evidence type="ECO:0000313" key="1">
    <source>
        <dbReference type="EMBL" id="EGG14574.1"/>
    </source>
</evidence>
<reference evidence="2" key="1">
    <citation type="journal article" date="2011" name="Genome Res.">
        <title>Phylogeny-wide analysis of social amoeba genomes highlights ancient origins for complex intercellular communication.</title>
        <authorList>
            <person name="Heidel A.J."/>
            <person name="Lawal H.M."/>
            <person name="Felder M."/>
            <person name="Schilde C."/>
            <person name="Helps N.R."/>
            <person name="Tunggal B."/>
            <person name="Rivero F."/>
            <person name="John U."/>
            <person name="Schleicher M."/>
            <person name="Eichinger L."/>
            <person name="Platzer M."/>
            <person name="Noegel A.A."/>
            <person name="Schaap P."/>
            <person name="Gloeckner G."/>
        </authorList>
    </citation>
    <scope>NUCLEOTIDE SEQUENCE [LARGE SCALE GENOMIC DNA]</scope>
    <source>
        <strain evidence="2">SH3</strain>
    </source>
</reference>
<organism evidence="1 2">
    <name type="scientific">Cavenderia fasciculata</name>
    <name type="common">Slime mold</name>
    <name type="synonym">Dictyostelium fasciculatum</name>
    <dbReference type="NCBI Taxonomy" id="261658"/>
    <lineage>
        <taxon>Eukaryota</taxon>
        <taxon>Amoebozoa</taxon>
        <taxon>Evosea</taxon>
        <taxon>Eumycetozoa</taxon>
        <taxon>Dictyostelia</taxon>
        <taxon>Acytosteliales</taxon>
        <taxon>Cavenderiaceae</taxon>
        <taxon>Cavenderia</taxon>
    </lineage>
</organism>
<proteinExistence type="predicted"/>
<dbReference type="RefSeq" id="XP_004366094.1">
    <property type="nucleotide sequence ID" value="XM_004366037.1"/>
</dbReference>
<gene>
    <name evidence="1" type="ORF">DFA_12351</name>
</gene>
<dbReference type="OrthoDB" id="998520at2759"/>
<dbReference type="Proteomes" id="UP000007797">
    <property type="component" value="Unassembled WGS sequence"/>
</dbReference>
<dbReference type="KEGG" id="dfa:DFA_12351"/>
<dbReference type="GeneID" id="14866013"/>
<dbReference type="AlphaFoldDB" id="F4QDF6"/>
<dbReference type="EMBL" id="GL883029">
    <property type="protein sequence ID" value="EGG14574.1"/>
    <property type="molecule type" value="Genomic_DNA"/>
</dbReference>
<protein>
    <submittedName>
        <fullName evidence="1">Uncharacterized protein</fullName>
    </submittedName>
</protein>
<sequence length="537" mass="61519">MIRFEIVSNQIGGGGCSSRTTTTTINKSLILGSSSSSSSSSSSLHLTSFSYNDRLGYSSSTTYVNIQNNTSSANKTKQDLQKRLEQISRGTTNRLPQQPLLPNSSNLYLQYNPRTKERETITVEHFNTLSPKDKIFGLDKLDHVKDVGAVIQFYYDYKDDLEMRVNPKFYLKLMKALKNRQHKPEHLQLVETVYNSYERALGGKSEDAHSDMRRAILTTLISYYVVAGKLLDSLNKSTTVKMDQRLFTSITESLNQLDAPTCFKFYTSLKDDHAISSFISYWSFHHILNAAPTAHDAYQLWNRYAYISSVTKDPNTNTATTTKLANMKFVSRHSLETYARKLVYQTGYVYRRQVNIPAEVNIPHEMNQLFNMAKTSFVGLYDHTSFFYNLVLRSLLAEANLQDAWKLFLFLQKEAKESSPGVFDAETYRIMLEYLLAHCSQKLCSNLATQLITDQNYFSKQNSFIGQQDLRTLWENVAVSITQADNQSVIFPSIQLFKQMARTIPQHPYISRYQKMLEPYLLSKNISPSTIKSLFSH</sequence>
<dbReference type="PROSITE" id="PS51257">
    <property type="entry name" value="PROKAR_LIPOPROTEIN"/>
    <property type="match status" value="1"/>
</dbReference>
<keyword evidence="2" id="KW-1185">Reference proteome</keyword>